<feature type="domain" description="Tyr recombinase" evidence="4">
    <location>
        <begin position="307"/>
        <end position="456"/>
    </location>
</feature>
<keyword evidence="2" id="KW-0233">DNA recombination</keyword>
<feature type="region of interest" description="Disordered" evidence="3">
    <location>
        <begin position="132"/>
        <end position="154"/>
    </location>
</feature>
<dbReference type="RefSeq" id="WP_183452343.1">
    <property type="nucleotide sequence ID" value="NZ_JACHWB010000004.1"/>
</dbReference>
<keyword evidence="1" id="KW-0229">DNA integration</keyword>
<dbReference type="Pfam" id="PF00589">
    <property type="entry name" value="Phage_integrase"/>
    <property type="match status" value="1"/>
</dbReference>
<proteinExistence type="predicted"/>
<dbReference type="EMBL" id="JACHWB010000004">
    <property type="protein sequence ID" value="MBB3020401.1"/>
    <property type="molecule type" value="Genomic_DNA"/>
</dbReference>
<evidence type="ECO:0000313" key="6">
    <source>
        <dbReference type="Proteomes" id="UP000532010"/>
    </source>
</evidence>
<organism evidence="5 6">
    <name type="scientific">Microvirga lupini</name>
    <dbReference type="NCBI Taxonomy" id="420324"/>
    <lineage>
        <taxon>Bacteria</taxon>
        <taxon>Pseudomonadati</taxon>
        <taxon>Pseudomonadota</taxon>
        <taxon>Alphaproteobacteria</taxon>
        <taxon>Hyphomicrobiales</taxon>
        <taxon>Methylobacteriaceae</taxon>
        <taxon>Microvirga</taxon>
    </lineage>
</organism>
<protein>
    <submittedName>
        <fullName evidence="5">Integrase</fullName>
    </submittedName>
</protein>
<reference evidence="5 6" key="1">
    <citation type="submission" date="2020-08" db="EMBL/GenBank/DDBJ databases">
        <title>The Agave Microbiome: Exploring the role of microbial communities in plant adaptations to desert environments.</title>
        <authorList>
            <person name="Partida-Martinez L.P."/>
        </authorList>
    </citation>
    <scope>NUCLEOTIDE SEQUENCE [LARGE SCALE GENOMIC DNA]</scope>
    <source>
        <strain evidence="5 6">AT3.9</strain>
    </source>
</reference>
<dbReference type="GO" id="GO:0015074">
    <property type="term" value="P:DNA integration"/>
    <property type="evidence" value="ECO:0007669"/>
    <property type="project" value="UniProtKB-KW"/>
</dbReference>
<gene>
    <name evidence="5" type="ORF">FHR70_003482</name>
</gene>
<evidence type="ECO:0000256" key="3">
    <source>
        <dbReference type="SAM" id="MobiDB-lite"/>
    </source>
</evidence>
<name>A0A7W4VP15_9HYPH</name>
<accession>A0A7W4VP15</accession>
<dbReference type="PANTHER" id="PTHR30349">
    <property type="entry name" value="PHAGE INTEGRASE-RELATED"/>
    <property type="match status" value="1"/>
</dbReference>
<dbReference type="InterPro" id="IPR013762">
    <property type="entry name" value="Integrase-like_cat_sf"/>
</dbReference>
<evidence type="ECO:0000256" key="1">
    <source>
        <dbReference type="ARBA" id="ARBA00022908"/>
    </source>
</evidence>
<dbReference type="GO" id="GO:0003677">
    <property type="term" value="F:DNA binding"/>
    <property type="evidence" value="ECO:0007669"/>
    <property type="project" value="InterPro"/>
</dbReference>
<dbReference type="SUPFAM" id="SSF56349">
    <property type="entry name" value="DNA breaking-rejoining enzymes"/>
    <property type="match status" value="1"/>
</dbReference>
<dbReference type="Proteomes" id="UP000532010">
    <property type="component" value="Unassembled WGS sequence"/>
</dbReference>
<evidence type="ECO:0000313" key="5">
    <source>
        <dbReference type="EMBL" id="MBB3020401.1"/>
    </source>
</evidence>
<dbReference type="PANTHER" id="PTHR30349:SF88">
    <property type="entry name" value="BLL1584 PROTEIN"/>
    <property type="match status" value="1"/>
</dbReference>
<dbReference type="AlphaFoldDB" id="A0A7W4VP15"/>
<dbReference type="InterPro" id="IPR011010">
    <property type="entry name" value="DNA_brk_join_enz"/>
</dbReference>
<evidence type="ECO:0000256" key="2">
    <source>
        <dbReference type="ARBA" id="ARBA00023172"/>
    </source>
</evidence>
<dbReference type="Gene3D" id="1.10.443.10">
    <property type="entry name" value="Intergrase catalytic core"/>
    <property type="match status" value="1"/>
</dbReference>
<dbReference type="InterPro" id="IPR050090">
    <property type="entry name" value="Tyrosine_recombinase_XerCD"/>
</dbReference>
<dbReference type="GO" id="GO:0006310">
    <property type="term" value="P:DNA recombination"/>
    <property type="evidence" value="ECO:0007669"/>
    <property type="project" value="UniProtKB-KW"/>
</dbReference>
<evidence type="ECO:0000259" key="4">
    <source>
        <dbReference type="Pfam" id="PF00589"/>
    </source>
</evidence>
<keyword evidence="6" id="KW-1185">Reference proteome</keyword>
<comment type="caution">
    <text evidence="5">The sequence shown here is derived from an EMBL/GenBank/DDBJ whole genome shotgun (WGS) entry which is preliminary data.</text>
</comment>
<dbReference type="InterPro" id="IPR002104">
    <property type="entry name" value="Integrase_catalytic"/>
</dbReference>
<sequence>MARIKQTEFTTATASLRPADINVPLALLEDILRKGVSASAALPKARRGRKPSRDLPCLDLRVRGPSEPIWYLHDEGGFELSTGFRESQRDEAEAFKAAYTVIKLATRLGAVSPLAVTVSAICAHALSRLGRRPDRMAPRHPGDPKARKADNARREYDRKVREIGRINHYFGDTPMGEVTERALRQYLAERLDQPLGTCRPGASDVRLVQEGTVRKELIAFRKAVADFAQDRKVFGLPPIWVPRNSPHRTRYLTRSECARLVGAALGFVWDTAAGAWKREAGVVEGRRVWRLVRRPPAVRKTRRALLRFIMIGLYTGTRNAAVRALRWRLNRDTGAIDVEGGVLHRQGLGVAPNRGKRQPAVDLPERLLRHLRRWRAMDEALGTDFVIHKPDGTPYWQRLEHLWDTVAADAGFGDDPEVIPHALRHTCATWLRLSRVRLEEAADYLGMDPVTLIRVYGQRTIDGHAAATAAMDNARDLRHRRVMGGTELPRGLKPAKGPAPKPVWLAAGELTSTVLPARAAFDLRPGRAASLAA</sequence>